<dbReference type="Pfam" id="PF03478">
    <property type="entry name" value="Beta-prop_KIB1-4"/>
    <property type="match status" value="1"/>
</dbReference>
<name>A0A2P6RLI4_ROSCH</name>
<keyword evidence="4" id="KW-1185">Reference proteome</keyword>
<gene>
    <name evidence="3" type="ORF">RchiOBHm_Chr2g0098071</name>
</gene>
<dbReference type="OMA" id="HENITNG"/>
<feature type="domain" description="KIB1-4 beta-propeller" evidence="2">
    <location>
        <begin position="113"/>
        <end position="407"/>
    </location>
</feature>
<dbReference type="InterPro" id="IPR051304">
    <property type="entry name" value="SCF_F-box_domain"/>
</dbReference>
<dbReference type="SUPFAM" id="SSF81383">
    <property type="entry name" value="F-box domain"/>
    <property type="match status" value="1"/>
</dbReference>
<proteinExistence type="predicted"/>
<evidence type="ECO:0000313" key="4">
    <source>
        <dbReference type="Proteomes" id="UP000238479"/>
    </source>
</evidence>
<dbReference type="Proteomes" id="UP000238479">
    <property type="component" value="Chromosome 2"/>
</dbReference>
<dbReference type="InterPro" id="IPR036047">
    <property type="entry name" value="F-box-like_dom_sf"/>
</dbReference>
<evidence type="ECO:0000313" key="3">
    <source>
        <dbReference type="EMBL" id="PRQ47288.1"/>
    </source>
</evidence>
<feature type="chain" id="PRO_5015134016" evidence="1">
    <location>
        <begin position="20"/>
        <end position="436"/>
    </location>
</feature>
<protein>
    <submittedName>
        <fullName evidence="3">Putative F-box domain-containing protein</fullName>
    </submittedName>
</protein>
<reference evidence="3 4" key="1">
    <citation type="journal article" date="2018" name="Nat. Genet.">
        <title>The Rosa genome provides new insights in the design of modern roses.</title>
        <authorList>
            <person name="Bendahmane M."/>
        </authorList>
    </citation>
    <scope>NUCLEOTIDE SEQUENCE [LARGE SCALE GENOMIC DNA]</scope>
    <source>
        <strain evidence="4">cv. Old Blush</strain>
    </source>
</reference>
<evidence type="ECO:0000259" key="2">
    <source>
        <dbReference type="Pfam" id="PF03478"/>
    </source>
</evidence>
<dbReference type="InterPro" id="IPR005174">
    <property type="entry name" value="KIB1-4_b-propeller"/>
</dbReference>
<comment type="caution">
    <text evidence="3">The sequence shown here is derived from an EMBL/GenBank/DDBJ whole genome shotgun (WGS) entry which is preliminary data.</text>
</comment>
<feature type="signal peptide" evidence="1">
    <location>
        <begin position="1"/>
        <end position="19"/>
    </location>
</feature>
<sequence length="436" mass="50069">MLGLTFNLGLILHPFWSMSQPTDIFVLRLLTVKKSPMDTVKWSNLPKELWPIIGKFLHSRIDVLRFRSVCSIWRSSRPPFQRPPAPPRPALRFSPAAAGEAKSEALLFQSTTYRMESLTDDDRCCSSQSKPWLMQLEEDLNSGEMRLLHPVTNSPLRYSPNSTSMVFNLLDFRLVELRKSHGLKFGKNNVDLKSVHKLVVMPCDHLGFGDECVMFMLYNEGKLGFARFGDEKLTHVDEQNSHYDDIIVYKDQCYVVDKWGTISWVSSALQVIQFSPPLCGFGGRKYLVECRDDLYVVDQFFEKVSYHHERGMLRYQGRDLDNELIFGQHHNSRSEADAVDFKVYKLDQEWGKWINVRNLGDQVFILSNDVSFSVSAREFAGVKGNCIFFVERVASPGRAKRDCSRVFNLEDGRIRNLASWCGSQMVQPPSTWLGPD</sequence>
<accession>A0A2P6RLI4</accession>
<dbReference type="AlphaFoldDB" id="A0A2P6RLI4"/>
<dbReference type="Gramene" id="PRQ47288">
    <property type="protein sequence ID" value="PRQ47288"/>
    <property type="gene ID" value="RchiOBHm_Chr2g0098071"/>
</dbReference>
<dbReference type="PANTHER" id="PTHR47123">
    <property type="entry name" value="F-BOX PROTEIN SKIP23"/>
    <property type="match status" value="1"/>
</dbReference>
<dbReference type="STRING" id="74649.A0A2P6RLI4"/>
<organism evidence="3 4">
    <name type="scientific">Rosa chinensis</name>
    <name type="common">China rose</name>
    <dbReference type="NCBI Taxonomy" id="74649"/>
    <lineage>
        <taxon>Eukaryota</taxon>
        <taxon>Viridiplantae</taxon>
        <taxon>Streptophyta</taxon>
        <taxon>Embryophyta</taxon>
        <taxon>Tracheophyta</taxon>
        <taxon>Spermatophyta</taxon>
        <taxon>Magnoliopsida</taxon>
        <taxon>eudicotyledons</taxon>
        <taxon>Gunneridae</taxon>
        <taxon>Pentapetalae</taxon>
        <taxon>rosids</taxon>
        <taxon>fabids</taxon>
        <taxon>Rosales</taxon>
        <taxon>Rosaceae</taxon>
        <taxon>Rosoideae</taxon>
        <taxon>Rosoideae incertae sedis</taxon>
        <taxon>Rosa</taxon>
    </lineage>
</organism>
<evidence type="ECO:0000256" key="1">
    <source>
        <dbReference type="SAM" id="SignalP"/>
    </source>
</evidence>
<keyword evidence="1" id="KW-0732">Signal</keyword>
<dbReference type="EMBL" id="PDCK01000040">
    <property type="protein sequence ID" value="PRQ47288.1"/>
    <property type="molecule type" value="Genomic_DNA"/>
</dbReference>
<dbReference type="PANTHER" id="PTHR47123:SF28">
    <property type="entry name" value="F-BOX DOMAIN-CONTAINING PROTEIN"/>
    <property type="match status" value="1"/>
</dbReference>